<keyword evidence="1" id="KW-0472">Membrane</keyword>
<evidence type="ECO:0000313" key="3">
    <source>
        <dbReference type="Proteomes" id="UP000520011"/>
    </source>
</evidence>
<dbReference type="EMBL" id="JACHEP010000012">
    <property type="protein sequence ID" value="MBB5325173.1"/>
    <property type="molecule type" value="Genomic_DNA"/>
</dbReference>
<evidence type="ECO:0000256" key="1">
    <source>
        <dbReference type="SAM" id="Phobius"/>
    </source>
</evidence>
<keyword evidence="3" id="KW-1185">Reference proteome</keyword>
<dbReference type="Proteomes" id="UP000520011">
    <property type="component" value="Unassembled WGS sequence"/>
</dbReference>
<proteinExistence type="predicted"/>
<feature type="transmembrane region" description="Helical" evidence="1">
    <location>
        <begin position="6"/>
        <end position="28"/>
    </location>
</feature>
<dbReference type="AlphaFoldDB" id="A0A7W8IR59"/>
<sequence>MLLEYMTDMSFVLATLIGGIIALTFVYVKKKRVR</sequence>
<accession>A0A7W8IR59</accession>
<name>A0A7W8IR59_9BACL</name>
<evidence type="ECO:0000313" key="2">
    <source>
        <dbReference type="EMBL" id="MBB5325173.1"/>
    </source>
</evidence>
<gene>
    <name evidence="2" type="ORF">HNQ34_002272</name>
</gene>
<keyword evidence="1" id="KW-1133">Transmembrane helix</keyword>
<reference evidence="2 3" key="1">
    <citation type="submission" date="2020-08" db="EMBL/GenBank/DDBJ databases">
        <title>Genomic Encyclopedia of Type Strains, Phase IV (KMG-IV): sequencing the most valuable type-strain genomes for metagenomic binning, comparative biology and taxonomic classification.</title>
        <authorList>
            <person name="Goeker M."/>
        </authorList>
    </citation>
    <scope>NUCLEOTIDE SEQUENCE [LARGE SCALE GENOMIC DNA]</scope>
    <source>
        <strain evidence="2 3">DSM 16325</strain>
    </source>
</reference>
<dbReference type="NCBIfam" id="NF045534">
    <property type="entry name" value="small_EYxxD"/>
    <property type="match status" value="1"/>
</dbReference>
<comment type="caution">
    <text evidence="2">The sequence shown here is derived from an EMBL/GenBank/DDBJ whole genome shotgun (WGS) entry which is preliminary data.</text>
</comment>
<protein>
    <submittedName>
        <fullName evidence="2">Uncharacterized protein</fullName>
    </submittedName>
</protein>
<keyword evidence="1" id="KW-0812">Transmembrane</keyword>
<organism evidence="2 3">
    <name type="scientific">Anoxybacteroides tepidamans</name>
    <dbReference type="NCBI Taxonomy" id="265948"/>
    <lineage>
        <taxon>Bacteria</taxon>
        <taxon>Bacillati</taxon>
        <taxon>Bacillota</taxon>
        <taxon>Bacilli</taxon>
        <taxon>Bacillales</taxon>
        <taxon>Anoxybacillaceae</taxon>
        <taxon>Anoxybacteroides</taxon>
    </lineage>
</organism>